<evidence type="ECO:0000256" key="2">
    <source>
        <dbReference type="ARBA" id="ARBA00023002"/>
    </source>
</evidence>
<protein>
    <recommendedName>
        <fullName evidence="3">FAD-dependent oxidoreductase 2 FAD-binding domain-containing protein</fullName>
    </recommendedName>
</protein>
<evidence type="ECO:0000313" key="4">
    <source>
        <dbReference type="EMBL" id="PSN82974.1"/>
    </source>
</evidence>
<dbReference type="Proteomes" id="UP000240569">
    <property type="component" value="Unassembled WGS sequence"/>
</dbReference>
<keyword evidence="2" id="KW-0560">Oxidoreductase</keyword>
<dbReference type="Gene3D" id="3.50.50.60">
    <property type="entry name" value="FAD/NAD(P)-binding domain"/>
    <property type="match status" value="1"/>
</dbReference>
<dbReference type="GO" id="GO:0016491">
    <property type="term" value="F:oxidoreductase activity"/>
    <property type="evidence" value="ECO:0007669"/>
    <property type="project" value="UniProtKB-KW"/>
</dbReference>
<dbReference type="InterPro" id="IPR036188">
    <property type="entry name" value="FAD/NAD-bd_sf"/>
</dbReference>
<sequence length="103" mass="12060">MILLEKTNKIGESTEMSWGGFWIPNNPLTKDDSFDVAFEYSKAVVRGRTSDEFLKAFLKNGQEMVNCFEQKCFNLTPLFSISRLQPKLQRRKNRRALHQSRPF</sequence>
<dbReference type="EMBL" id="NEXD01000122">
    <property type="protein sequence ID" value="PSN82974.1"/>
    <property type="molecule type" value="Genomic_DNA"/>
</dbReference>
<gene>
    <name evidence="4" type="ORF">B9Q02_11045</name>
</gene>
<dbReference type="Pfam" id="PF00890">
    <property type="entry name" value="FAD_binding_2"/>
    <property type="match status" value="1"/>
</dbReference>
<proteinExistence type="predicted"/>
<dbReference type="InterPro" id="IPR003953">
    <property type="entry name" value="FAD-dep_OxRdtase_2_FAD-bd"/>
</dbReference>
<evidence type="ECO:0000256" key="1">
    <source>
        <dbReference type="ARBA" id="ARBA00022630"/>
    </source>
</evidence>
<feature type="domain" description="FAD-dependent oxidoreductase 2 FAD-binding" evidence="3">
    <location>
        <begin position="2"/>
        <end position="76"/>
    </location>
</feature>
<evidence type="ECO:0000259" key="3">
    <source>
        <dbReference type="Pfam" id="PF00890"/>
    </source>
</evidence>
<name>A0A2R6A992_9ARCH</name>
<accession>A0A2R6A992</accession>
<dbReference type="AlphaFoldDB" id="A0A2R6A992"/>
<organism evidence="4 5">
    <name type="scientific">Candidatus Marsarchaeota G1 archaeon BE_D</name>
    <dbReference type="NCBI Taxonomy" id="1978156"/>
    <lineage>
        <taxon>Archaea</taxon>
        <taxon>Candidatus Marsarchaeota</taxon>
        <taxon>Candidatus Marsarchaeota group 1</taxon>
    </lineage>
</organism>
<evidence type="ECO:0000313" key="5">
    <source>
        <dbReference type="Proteomes" id="UP000240569"/>
    </source>
</evidence>
<comment type="caution">
    <text evidence="4">The sequence shown here is derived from an EMBL/GenBank/DDBJ whole genome shotgun (WGS) entry which is preliminary data.</text>
</comment>
<reference evidence="4 5" key="1">
    <citation type="submission" date="2017-04" db="EMBL/GenBank/DDBJ databases">
        <title>Novel microbial lineages endemic to geothermal iron-oxide mats fill important gaps in the evolutionary history of Archaea.</title>
        <authorList>
            <person name="Jay Z.J."/>
            <person name="Beam J.P."/>
            <person name="Dlakic M."/>
            <person name="Rusch D.B."/>
            <person name="Kozubal M.A."/>
            <person name="Inskeep W.P."/>
        </authorList>
    </citation>
    <scope>NUCLEOTIDE SEQUENCE [LARGE SCALE GENOMIC DNA]</scope>
    <source>
        <strain evidence="4">BE_D</strain>
    </source>
</reference>
<keyword evidence="1" id="KW-0285">Flavoprotein</keyword>